<dbReference type="Proteomes" id="UP001358614">
    <property type="component" value="Chromosome 1"/>
</dbReference>
<evidence type="ECO:0000313" key="3">
    <source>
        <dbReference type="Proteomes" id="UP001358614"/>
    </source>
</evidence>
<dbReference type="RefSeq" id="XP_066084964.1">
    <property type="nucleotide sequence ID" value="XM_066228867.1"/>
</dbReference>
<evidence type="ECO:0008006" key="4">
    <source>
        <dbReference type="Google" id="ProtNLM"/>
    </source>
</evidence>
<feature type="signal peptide" evidence="1">
    <location>
        <begin position="1"/>
        <end position="23"/>
    </location>
</feature>
<name>A0AAX4KMJ1_9TREE</name>
<dbReference type="GeneID" id="91103895"/>
<organism evidence="2 3">
    <name type="scientific">Kwoniella europaea PYCC6329</name>
    <dbReference type="NCBI Taxonomy" id="1423913"/>
    <lineage>
        <taxon>Eukaryota</taxon>
        <taxon>Fungi</taxon>
        <taxon>Dikarya</taxon>
        <taxon>Basidiomycota</taxon>
        <taxon>Agaricomycotina</taxon>
        <taxon>Tremellomycetes</taxon>
        <taxon>Tremellales</taxon>
        <taxon>Cryptococcaceae</taxon>
        <taxon>Kwoniella</taxon>
    </lineage>
</organism>
<feature type="chain" id="PRO_5043321103" description="Secreted protein" evidence="1">
    <location>
        <begin position="24"/>
        <end position="246"/>
    </location>
</feature>
<gene>
    <name evidence="2" type="ORF">V865_005094</name>
</gene>
<keyword evidence="1" id="KW-0732">Signal</keyword>
<reference evidence="2 3" key="1">
    <citation type="submission" date="2024-01" db="EMBL/GenBank/DDBJ databases">
        <title>Comparative genomics of Cryptococcus and Kwoniella reveals pathogenesis evolution and contrasting modes of karyotype evolution via chromosome fusion or intercentromeric recombination.</title>
        <authorList>
            <person name="Coelho M.A."/>
            <person name="David-Palma M."/>
            <person name="Shea T."/>
            <person name="Bowers K."/>
            <person name="McGinley-Smith S."/>
            <person name="Mohammad A.W."/>
            <person name="Gnirke A."/>
            <person name="Yurkov A.M."/>
            <person name="Nowrousian M."/>
            <person name="Sun S."/>
            <person name="Cuomo C.A."/>
            <person name="Heitman J."/>
        </authorList>
    </citation>
    <scope>NUCLEOTIDE SEQUENCE [LARGE SCALE GENOMIC DNA]</scope>
    <source>
        <strain evidence="2 3">PYCC6329</strain>
    </source>
</reference>
<proteinExistence type="predicted"/>
<accession>A0AAX4KMJ1</accession>
<dbReference type="EMBL" id="CP144089">
    <property type="protein sequence ID" value="WWD06997.1"/>
    <property type="molecule type" value="Genomic_DNA"/>
</dbReference>
<keyword evidence="3" id="KW-1185">Reference proteome</keyword>
<dbReference type="AlphaFoldDB" id="A0AAX4KMJ1"/>
<dbReference type="KEGG" id="ker:91103895"/>
<evidence type="ECO:0000313" key="2">
    <source>
        <dbReference type="EMBL" id="WWD06997.1"/>
    </source>
</evidence>
<evidence type="ECO:0000256" key="1">
    <source>
        <dbReference type="SAM" id="SignalP"/>
    </source>
</evidence>
<sequence length="246" mass="27276">MRFSILLSTIFIGFFSHTAYVSGQTIHNSTAVTGFLDCLGDSISNYKFNIDEGEILVMPADNRSPNCTTRDNLLLNCIMRYHDYLNIVLYGSAYGDDTVSSSFVAAELNDRLSSHAISTVPIRRRSTNNFLKGRSGSRSKRQAVNGYYESYPATDDSCADNDQQSYFAGDCPSFASKYTSIEFYNPEPQAVLTAYVWPHHDCSQGNEKGYVAGPFGYTSCPKRDTYSWKGSFTNAASPWPCIGSLC</sequence>
<protein>
    <recommendedName>
        <fullName evidence="4">Secreted protein</fullName>
    </recommendedName>
</protein>